<feature type="region of interest" description="Disordered" evidence="5">
    <location>
        <begin position="403"/>
        <end position="469"/>
    </location>
</feature>
<organism evidence="7 8">
    <name type="scientific">Trichobilharzia regenti</name>
    <name type="common">Nasal bird schistosome</name>
    <dbReference type="NCBI Taxonomy" id="157069"/>
    <lineage>
        <taxon>Eukaryota</taxon>
        <taxon>Metazoa</taxon>
        <taxon>Spiralia</taxon>
        <taxon>Lophotrochozoa</taxon>
        <taxon>Platyhelminthes</taxon>
        <taxon>Trematoda</taxon>
        <taxon>Digenea</taxon>
        <taxon>Strigeidida</taxon>
        <taxon>Schistosomatoidea</taxon>
        <taxon>Schistosomatidae</taxon>
        <taxon>Trichobilharzia</taxon>
    </lineage>
</organism>
<dbReference type="PROSITE" id="PS50157">
    <property type="entry name" value="ZINC_FINGER_C2H2_2"/>
    <property type="match status" value="1"/>
</dbReference>
<feature type="compositionally biased region" description="Polar residues" evidence="5">
    <location>
        <begin position="521"/>
        <end position="545"/>
    </location>
</feature>
<dbReference type="WBParaSite" id="TREG1_54120.1">
    <property type="protein sequence ID" value="TREG1_54120.1"/>
    <property type="gene ID" value="TREG1_54120"/>
</dbReference>
<feature type="compositionally biased region" description="Polar residues" evidence="5">
    <location>
        <begin position="138"/>
        <end position="153"/>
    </location>
</feature>
<feature type="compositionally biased region" description="Polar residues" evidence="5">
    <location>
        <begin position="108"/>
        <end position="129"/>
    </location>
</feature>
<protein>
    <recommendedName>
        <fullName evidence="6">C2H2-type domain-containing protein</fullName>
    </recommendedName>
</protein>
<keyword evidence="2" id="KW-0677">Repeat</keyword>
<feature type="region of interest" description="Disordered" evidence="5">
    <location>
        <begin position="188"/>
        <end position="210"/>
    </location>
</feature>
<dbReference type="Proteomes" id="UP000050795">
    <property type="component" value="Unassembled WGS sequence"/>
</dbReference>
<dbReference type="AlphaFoldDB" id="A0AA85K0X2"/>
<keyword evidence="7" id="KW-1185">Reference proteome</keyword>
<reference evidence="7" key="1">
    <citation type="submission" date="2022-06" db="EMBL/GenBank/DDBJ databases">
        <authorList>
            <person name="Berger JAMES D."/>
            <person name="Berger JAMES D."/>
        </authorList>
    </citation>
    <scope>NUCLEOTIDE SEQUENCE [LARGE SCALE GENOMIC DNA]</scope>
</reference>
<reference evidence="8" key="2">
    <citation type="submission" date="2023-11" db="UniProtKB">
        <authorList>
            <consortium name="WormBaseParasite"/>
        </authorList>
    </citation>
    <scope>IDENTIFICATION</scope>
</reference>
<evidence type="ECO:0000256" key="4">
    <source>
        <dbReference type="SAM" id="Coils"/>
    </source>
</evidence>
<dbReference type="Gene3D" id="2.130.10.10">
    <property type="entry name" value="YVTN repeat-like/Quinoprotein amine dehydrogenase"/>
    <property type="match status" value="2"/>
</dbReference>
<feature type="compositionally biased region" description="Basic and acidic residues" evidence="5">
    <location>
        <begin position="314"/>
        <end position="333"/>
    </location>
</feature>
<evidence type="ECO:0000256" key="2">
    <source>
        <dbReference type="ARBA" id="ARBA00022737"/>
    </source>
</evidence>
<feature type="compositionally biased region" description="Low complexity" evidence="5">
    <location>
        <begin position="641"/>
        <end position="652"/>
    </location>
</feature>
<evidence type="ECO:0000256" key="1">
    <source>
        <dbReference type="ARBA" id="ARBA00022574"/>
    </source>
</evidence>
<feature type="region of interest" description="Disordered" evidence="5">
    <location>
        <begin position="816"/>
        <end position="837"/>
    </location>
</feature>
<feature type="compositionally biased region" description="Polar residues" evidence="5">
    <location>
        <begin position="456"/>
        <end position="469"/>
    </location>
</feature>
<feature type="region of interest" description="Disordered" evidence="5">
    <location>
        <begin position="507"/>
        <end position="586"/>
    </location>
</feature>
<evidence type="ECO:0000256" key="3">
    <source>
        <dbReference type="PROSITE-ProRule" id="PRU00042"/>
    </source>
</evidence>
<feature type="region of interest" description="Disordered" evidence="5">
    <location>
        <begin position="598"/>
        <end position="652"/>
    </location>
</feature>
<feature type="domain" description="C2H2-type" evidence="6">
    <location>
        <begin position="1008"/>
        <end position="1039"/>
    </location>
</feature>
<feature type="compositionally biased region" description="Low complexity" evidence="5">
    <location>
        <begin position="507"/>
        <end position="516"/>
    </location>
</feature>
<keyword evidence="3" id="KW-0863">Zinc-finger</keyword>
<dbReference type="InterPro" id="IPR001680">
    <property type="entry name" value="WD40_rpt"/>
</dbReference>
<accession>A0AA85K0X2</accession>
<evidence type="ECO:0000313" key="7">
    <source>
        <dbReference type="Proteomes" id="UP000050795"/>
    </source>
</evidence>
<feature type="region of interest" description="Disordered" evidence="5">
    <location>
        <begin position="86"/>
        <end position="153"/>
    </location>
</feature>
<dbReference type="SUPFAM" id="SSF50978">
    <property type="entry name" value="WD40 repeat-like"/>
    <property type="match status" value="1"/>
</dbReference>
<name>A0AA85K0X2_TRIRE</name>
<proteinExistence type="predicted"/>
<keyword evidence="1" id="KW-0853">WD repeat</keyword>
<feature type="region of interest" description="Disordered" evidence="5">
    <location>
        <begin position="305"/>
        <end position="339"/>
    </location>
</feature>
<dbReference type="GO" id="GO:0008270">
    <property type="term" value="F:zinc ion binding"/>
    <property type="evidence" value="ECO:0007669"/>
    <property type="project" value="UniProtKB-KW"/>
</dbReference>
<feature type="compositionally biased region" description="Polar residues" evidence="5">
    <location>
        <begin position="88"/>
        <end position="97"/>
    </location>
</feature>
<keyword evidence="4" id="KW-0175">Coiled coil</keyword>
<dbReference type="SMART" id="SM00320">
    <property type="entry name" value="WD40"/>
    <property type="match status" value="5"/>
</dbReference>
<dbReference type="InterPro" id="IPR051179">
    <property type="entry name" value="WD_repeat_multifunction"/>
</dbReference>
<dbReference type="InterPro" id="IPR015943">
    <property type="entry name" value="WD40/YVTN_repeat-like_dom_sf"/>
</dbReference>
<dbReference type="InterPro" id="IPR036322">
    <property type="entry name" value="WD40_repeat_dom_sf"/>
</dbReference>
<evidence type="ECO:0000259" key="6">
    <source>
        <dbReference type="PROSITE" id="PS50157"/>
    </source>
</evidence>
<dbReference type="PROSITE" id="PS00028">
    <property type="entry name" value="ZINC_FINGER_C2H2_1"/>
    <property type="match status" value="1"/>
</dbReference>
<dbReference type="PANTHER" id="PTHR19857:SF8">
    <property type="entry name" value="ANGIO-ASSOCIATED MIGRATORY CELL PROTEIN"/>
    <property type="match status" value="1"/>
</dbReference>
<dbReference type="PANTHER" id="PTHR19857">
    <property type="entry name" value="MITOCHONDRIAL DIVISION PROTEIN 1-RELATED"/>
    <property type="match status" value="1"/>
</dbReference>
<feature type="compositionally biased region" description="Polar residues" evidence="5">
    <location>
        <begin position="827"/>
        <end position="836"/>
    </location>
</feature>
<feature type="compositionally biased region" description="Polar residues" evidence="5">
    <location>
        <begin position="423"/>
        <end position="450"/>
    </location>
</feature>
<feature type="coiled-coil region" evidence="4">
    <location>
        <begin position="264"/>
        <end position="305"/>
    </location>
</feature>
<feature type="compositionally biased region" description="Polar residues" evidence="5">
    <location>
        <begin position="554"/>
        <end position="586"/>
    </location>
</feature>
<keyword evidence="3" id="KW-0862">Zinc</keyword>
<evidence type="ECO:0000313" key="8">
    <source>
        <dbReference type="WBParaSite" id="TREG1_54120.1"/>
    </source>
</evidence>
<feature type="compositionally biased region" description="Low complexity" evidence="5">
    <location>
        <begin position="405"/>
        <end position="417"/>
    </location>
</feature>
<sequence>MYSCGLCNCTFETEKESYEHDISDKHHRKFEETEKFYGRQARHFCSICNCGNIQGITCWHNHTRGARHRNSLISLYECYGEKGPDVNVESSTQSSRNGFKPVQKHAPGSSNSQTYSGKRSSHDVYQSSSDIKRDKFSSPMQPTKKSKVINTSDAQEGGMMLNILETIHKDSPTPRKNGKQAQKINTVSPKTKNSNICKQSAETSKGKQNNKMCTPVKTKTVKNKRIPECCEVTSHPITPENRSEVSSKVEDISKSQELLCMEKALIISQELQSLKIKQDELEEKLQNTEAELNLVRSKRRELKQQRSSLLKGLNHSDSDVESHADSSRSEVTDTRQNVALPIQKPSVKAVASIAPLDTFMNTIQSSDDSTICSNKSKMINRQPIDEPLPSTSYATGNRGQFDFEQQQQQHQQQQPHQHQQHQRNIPTSSPVAPETTFNIPSTSGISNTPTPILPQQPISDPHNSLPVNSTSNAVDLERLALIRQALQSPDSWQFTFDEVDQMLKQAAAKASANSASHRTTEVPQQPTQTSSRTDPSGPSNDTITSVPIKAEPTVYTTSEANEPSEHLSTNHTTVTKPNVSSAPTPSCLPQITSVHCVQPPGETIKTNHSSSSSFTSSDEETSNTHTRTAHDKSQISYPLKTQTETDTSSQTDIKLSTYSGSMSSSSSKGGIKIGEFHAFNGCTSAVIDMVVHPSTQVLYIGGQNGTIVECDLKTHQCITKLPLRDASITRLCLDPKGESIHVGYYDQYFADYSLSTGLLVHKNVFSSRIEAMAAAPSPDIPFIFLGLFGGDILRYNFKTHAIGFLCRHTSSYHQSESRVNKTDDVEQTTGRSQSNEPAGVTSLCLVQSGTSLLLIIGGLDRSISIVSASNGNLISSIQSCKQKGPPQGISSLPIGSFFSSFSDRSIRIYNWKTGAAELSFHVHKISSSCIMHRYIAVGDSEGAVRVYKFQPNGLPQTRPIKVYFISARGAVTSLVCAGDSLIAGSLDGSVTVILVNEPASDYTCLYGRKCGENCGLGFMDRRDLLHHVLNEHLHFGNKKTIMCGWGAGRCRVRFTETQTIRSISDHLLTHIPD</sequence>
<keyword evidence="3" id="KW-0479">Metal-binding</keyword>
<dbReference type="InterPro" id="IPR013087">
    <property type="entry name" value="Znf_C2H2_type"/>
</dbReference>
<evidence type="ECO:0000256" key="5">
    <source>
        <dbReference type="SAM" id="MobiDB-lite"/>
    </source>
</evidence>